<feature type="region of interest" description="Disordered" evidence="2">
    <location>
        <begin position="1"/>
        <end position="42"/>
    </location>
</feature>
<dbReference type="Proteomes" id="UP000674143">
    <property type="component" value="Unassembled WGS sequence"/>
</dbReference>
<feature type="region of interest" description="Disordered" evidence="2">
    <location>
        <begin position="817"/>
        <end position="862"/>
    </location>
</feature>
<accession>A0A836G8S4</accession>
<feature type="compositionally biased region" description="Basic and acidic residues" evidence="2">
    <location>
        <begin position="763"/>
        <end position="778"/>
    </location>
</feature>
<dbReference type="KEGG" id="loi:92358914"/>
<feature type="compositionally biased region" description="Low complexity" evidence="2">
    <location>
        <begin position="127"/>
        <end position="141"/>
    </location>
</feature>
<feature type="compositionally biased region" description="Low complexity" evidence="2">
    <location>
        <begin position="573"/>
        <end position="602"/>
    </location>
</feature>
<feature type="region of interest" description="Disordered" evidence="2">
    <location>
        <begin position="649"/>
        <end position="671"/>
    </location>
</feature>
<feature type="compositionally biased region" description="Basic and acidic residues" evidence="2">
    <location>
        <begin position="98"/>
        <end position="112"/>
    </location>
</feature>
<feature type="region of interest" description="Disordered" evidence="2">
    <location>
        <begin position="535"/>
        <end position="625"/>
    </location>
</feature>
<proteinExistence type="predicted"/>
<feature type="coiled-coil region" evidence="1">
    <location>
        <begin position="416"/>
        <end position="450"/>
    </location>
</feature>
<dbReference type="GeneID" id="92358914"/>
<feature type="region of interest" description="Disordered" evidence="2">
    <location>
        <begin position="98"/>
        <end position="176"/>
    </location>
</feature>
<feature type="region of interest" description="Disordered" evidence="2">
    <location>
        <begin position="713"/>
        <end position="797"/>
    </location>
</feature>
<evidence type="ECO:0000313" key="3">
    <source>
        <dbReference type="EMBL" id="KAG5470266.1"/>
    </source>
</evidence>
<sequence length="882" mass="93584">MPGRSYAEMMSRPSALRKPLLYTPASSAVRPASSPRRRLPPPLRTRLSTTAIADSPRRLLSYYLSKAAYNTDAGESEGDGIALANASNGDVTIKERREHVHEGQSATEDVRKPLPSYSAASLRSPPLQSTQSNTGTSSTLSPPSPHHHHPAGTVLPSTSGITQRATASWQGEKRSDLSESRTLAACHTSLPSAPTAASSLLSAHASLPPARAPFMSHLDLYTEEQHRVFEAQVMEHVEALLQAQRNESHAELESYRVMAAEAQATLHAVETALKEQIGDVQRSSSGKVGGPGTRVNGPLGDCVSHDRPSSTSNAVSPLPFAQSVDALVLNMSRVAAAAATPATEKLLDAIMNIRDGEHVPAALRRVVEHLYNELARALVPPVVDFVHQQHQLRHEQRAAAAIETCAPGAHGTRSDAVRDADELLRAKAEVAALQEEAQALRRTLRSQEIGFVDSNASPTGGLASSTPPMISSNAQIHPSQEELIWALQNRLFSEYHAMLARSRHEALLLRCSLEEERRQHFLTRLRLLKPAHPFASHRSSNATSNAAADAGHAGSHSAPARARIDLGHSEGIPSSPKPRSGSGSSPLMHGSSATRSPTSSVSDADGLPHSQARVPTSQSAGSLLSAAHHAVPHRWTPVHSPLQLASESGMVDEHDGNGCFGDNPPAEQSHAPRYALSPSRQLPSAGPNRAAPRTAVSLENAMRVAEQVLCSTAPVASSNSEPSHPYDSKEPGGVAGAWQQTRSGGDVKAAPVETGEGASFFRRCGERHGPSPRARERSVVFNDPAGPSNHDAGCPSPPLLSERLMRASLRPELSESSFARALGGHGGDASTGADPISSFARSEPRDGLAATTAGAAPAPSADAYERRVWNKTVELLSRYSIA</sequence>
<reference evidence="4" key="2">
    <citation type="journal article" date="2021" name="Sci. Data">
        <title>Chromosome-scale genome sequencing, assembly and annotation of six genomes from subfamily Leishmaniinae.</title>
        <authorList>
            <person name="Almutairi H."/>
            <person name="Urbaniak M.D."/>
            <person name="Bates M.D."/>
            <person name="Jariyapan N."/>
            <person name="Kwakye-Nuako G."/>
            <person name="Thomaz Soccol V."/>
            <person name="Al-Salem W.S."/>
            <person name="Dillon R.J."/>
            <person name="Bates P.A."/>
            <person name="Gatherer D."/>
        </authorList>
    </citation>
    <scope>NUCLEOTIDE SEQUENCE [LARGE SCALE GENOMIC DNA]</scope>
</reference>
<dbReference type="SMR" id="A0A836G8S4"/>
<evidence type="ECO:0000256" key="1">
    <source>
        <dbReference type="SAM" id="Coils"/>
    </source>
</evidence>
<reference evidence="4" key="1">
    <citation type="journal article" date="2021" name="Microbiol. Resour. Announc.">
        <title>LGAAP: Leishmaniinae Genome Assembly and Annotation Pipeline.</title>
        <authorList>
            <person name="Almutairi H."/>
            <person name="Urbaniak M.D."/>
            <person name="Bates M.D."/>
            <person name="Jariyapan N."/>
            <person name="Kwakye-Nuako G."/>
            <person name="Thomaz-Soccol V."/>
            <person name="Al-Salem W.S."/>
            <person name="Dillon R.J."/>
            <person name="Bates P.A."/>
            <person name="Gatherer D."/>
        </authorList>
    </citation>
    <scope>NUCLEOTIDE SEQUENCE [LARGE SCALE GENOMIC DNA]</scope>
</reference>
<feature type="compositionally biased region" description="Low complexity" evidence="2">
    <location>
        <begin position="536"/>
        <end position="561"/>
    </location>
</feature>
<evidence type="ECO:0000313" key="4">
    <source>
        <dbReference type="Proteomes" id="UP000674143"/>
    </source>
</evidence>
<protein>
    <submittedName>
        <fullName evidence="3">Uncharacterized protein</fullName>
    </submittedName>
</protein>
<gene>
    <name evidence="3" type="ORF">LSCM4_02961</name>
</gene>
<keyword evidence="4" id="KW-1185">Reference proteome</keyword>
<feature type="compositionally biased region" description="Low complexity" evidence="2">
    <location>
        <begin position="847"/>
        <end position="862"/>
    </location>
</feature>
<evidence type="ECO:0000256" key="2">
    <source>
        <dbReference type="SAM" id="MobiDB-lite"/>
    </source>
</evidence>
<dbReference type="RefSeq" id="XP_067060532.1">
    <property type="nucleotide sequence ID" value="XM_067204980.1"/>
</dbReference>
<comment type="caution">
    <text evidence="3">The sequence shown here is derived from an EMBL/GenBank/DDBJ whole genome shotgun (WGS) entry which is preliminary data.</text>
</comment>
<organism evidence="3 4">
    <name type="scientific">Leishmania orientalis</name>
    <dbReference type="NCBI Taxonomy" id="2249476"/>
    <lineage>
        <taxon>Eukaryota</taxon>
        <taxon>Discoba</taxon>
        <taxon>Euglenozoa</taxon>
        <taxon>Kinetoplastea</taxon>
        <taxon>Metakinetoplastina</taxon>
        <taxon>Trypanosomatida</taxon>
        <taxon>Trypanosomatidae</taxon>
        <taxon>Leishmaniinae</taxon>
        <taxon>Leishmania</taxon>
    </lineage>
</organism>
<name>A0A836G8S4_9TRYP</name>
<feature type="compositionally biased region" description="Polar residues" evidence="2">
    <location>
        <begin position="155"/>
        <end position="169"/>
    </location>
</feature>
<feature type="compositionally biased region" description="Low complexity" evidence="2">
    <location>
        <begin position="23"/>
        <end position="34"/>
    </location>
</feature>
<keyword evidence="1" id="KW-0175">Coiled coil</keyword>
<dbReference type="EMBL" id="JAFHLR010000032">
    <property type="protein sequence ID" value="KAG5470266.1"/>
    <property type="molecule type" value="Genomic_DNA"/>
</dbReference>
<dbReference type="AlphaFoldDB" id="A0A836G8S4"/>